<evidence type="ECO:0000256" key="2">
    <source>
        <dbReference type="ARBA" id="ARBA00010072"/>
    </source>
</evidence>
<dbReference type="HOGENOM" id="CLU_019602_1_4_5"/>
<reference evidence="12 14" key="2">
    <citation type="submission" date="2019-03" db="EMBL/GenBank/DDBJ databases">
        <title>Genomic Encyclopedia of Type Strains, Phase IV (KMG-IV): sequencing the most valuable type-strain genomes for metagenomic binning, comparative biology and taxonomic classification.</title>
        <authorList>
            <person name="Goeker M."/>
        </authorList>
    </citation>
    <scope>NUCLEOTIDE SEQUENCE [LARGE SCALE GENOMIC DNA]</scope>
    <source>
        <strain evidence="12 14">DSM 11603</strain>
    </source>
</reference>
<evidence type="ECO:0000259" key="10">
    <source>
        <dbReference type="PROSITE" id="PS50928"/>
    </source>
</evidence>
<dbReference type="eggNOG" id="COG4160">
    <property type="taxonomic scope" value="Bacteria"/>
</dbReference>
<feature type="transmembrane region" description="Helical" evidence="9">
    <location>
        <begin position="54"/>
        <end position="74"/>
    </location>
</feature>
<dbReference type="STRING" id="69279.BG36_07375"/>
<name>A0A011VAG5_9HYPH</name>
<dbReference type="InterPro" id="IPR000515">
    <property type="entry name" value="MetI-like"/>
</dbReference>
<keyword evidence="8 9" id="KW-0472">Membrane</keyword>
<dbReference type="InterPro" id="IPR010065">
    <property type="entry name" value="AA_ABC_transptr_permease_3TM"/>
</dbReference>
<dbReference type="GO" id="GO:0043190">
    <property type="term" value="C:ATP-binding cassette (ABC) transporter complex"/>
    <property type="evidence" value="ECO:0007669"/>
    <property type="project" value="InterPro"/>
</dbReference>
<reference evidence="11 13" key="1">
    <citation type="submission" date="2014-02" db="EMBL/GenBank/DDBJ databases">
        <title>Aquamicrobium defluvii Genome sequencing.</title>
        <authorList>
            <person name="Wang X."/>
        </authorList>
    </citation>
    <scope>NUCLEOTIDE SEQUENCE [LARGE SCALE GENOMIC DNA]</scope>
    <source>
        <strain evidence="11 13">W13Z1</strain>
    </source>
</reference>
<sequence length="235" mass="25693">MSPDIFIKATPIVLQGLQLTLIITICSFVLGQILALPLGLARQANSPLLRWPAATYTFLIRGSPLLVQLFIIYYGLGQIPAVRNSILWPILREPLYCGIIAIALNSAAYMAEVVAGALKRVPKGQTEACISLGISRRHRFTDVLLPQVYRELLPNIGNEIILVLKSSSLASAITIMEITGVARAFTARTFAPFEVFITAGILYLAIGFAFTFLFRLLERRYGITGTRTPAPEASA</sequence>
<evidence type="ECO:0000256" key="3">
    <source>
        <dbReference type="ARBA" id="ARBA00022448"/>
    </source>
</evidence>
<dbReference type="NCBIfam" id="TIGR01726">
    <property type="entry name" value="HEQRo_perm_3TM"/>
    <property type="match status" value="1"/>
</dbReference>
<dbReference type="PROSITE" id="PS50928">
    <property type="entry name" value="ABC_TM1"/>
    <property type="match status" value="1"/>
</dbReference>
<dbReference type="PANTHER" id="PTHR30614">
    <property type="entry name" value="MEMBRANE COMPONENT OF AMINO ACID ABC TRANSPORTER"/>
    <property type="match status" value="1"/>
</dbReference>
<dbReference type="Proteomes" id="UP000294958">
    <property type="component" value="Unassembled WGS sequence"/>
</dbReference>
<dbReference type="InterPro" id="IPR043429">
    <property type="entry name" value="ArtM/GltK/GlnP/TcyL/YhdX-like"/>
</dbReference>
<keyword evidence="6 9" id="KW-0812">Transmembrane</keyword>
<feature type="domain" description="ABC transmembrane type-1" evidence="10">
    <location>
        <begin position="17"/>
        <end position="214"/>
    </location>
</feature>
<keyword evidence="3 9" id="KW-0813">Transport</keyword>
<comment type="similarity">
    <text evidence="2">Belongs to the binding-protein-dependent transport system permease family. HisMQ subfamily.</text>
</comment>
<evidence type="ECO:0000256" key="9">
    <source>
        <dbReference type="RuleBase" id="RU363032"/>
    </source>
</evidence>
<dbReference type="PATRIC" id="fig|69279.3.peg.2864"/>
<feature type="transmembrane region" description="Helical" evidence="9">
    <location>
        <begin position="195"/>
        <end position="217"/>
    </location>
</feature>
<dbReference type="AlphaFoldDB" id="A0A011VAG5"/>
<evidence type="ECO:0000256" key="6">
    <source>
        <dbReference type="ARBA" id="ARBA00022692"/>
    </source>
</evidence>
<keyword evidence="4" id="KW-1003">Cell membrane</keyword>
<evidence type="ECO:0000313" key="13">
    <source>
        <dbReference type="Proteomes" id="UP000019849"/>
    </source>
</evidence>
<evidence type="ECO:0000313" key="14">
    <source>
        <dbReference type="Proteomes" id="UP000294958"/>
    </source>
</evidence>
<dbReference type="GO" id="GO:0006865">
    <property type="term" value="P:amino acid transport"/>
    <property type="evidence" value="ECO:0007669"/>
    <property type="project" value="TreeGrafter"/>
</dbReference>
<dbReference type="InterPro" id="IPR035906">
    <property type="entry name" value="MetI-like_sf"/>
</dbReference>
<dbReference type="PANTHER" id="PTHR30614:SF10">
    <property type="entry name" value="ARGININE ABC TRANSPORTER PERMEASE PROTEIN ARTM"/>
    <property type="match status" value="1"/>
</dbReference>
<dbReference type="Pfam" id="PF00528">
    <property type="entry name" value="BPD_transp_1"/>
    <property type="match status" value="1"/>
</dbReference>
<dbReference type="SUPFAM" id="SSF161098">
    <property type="entry name" value="MetI-like"/>
    <property type="match status" value="1"/>
</dbReference>
<keyword evidence="14" id="KW-1185">Reference proteome</keyword>
<comment type="subcellular location">
    <subcellularLocation>
        <location evidence="1">Cell inner membrane</location>
        <topology evidence="1">Multi-pass membrane protein</topology>
    </subcellularLocation>
    <subcellularLocation>
        <location evidence="9">Cell membrane</location>
        <topology evidence="9">Multi-pass membrane protein</topology>
    </subcellularLocation>
</comment>
<evidence type="ECO:0000313" key="12">
    <source>
        <dbReference type="EMBL" id="TDR35260.1"/>
    </source>
</evidence>
<dbReference type="CDD" id="cd06261">
    <property type="entry name" value="TM_PBP2"/>
    <property type="match status" value="1"/>
</dbReference>
<evidence type="ECO:0000313" key="11">
    <source>
        <dbReference type="EMBL" id="EXL05415.1"/>
    </source>
</evidence>
<evidence type="ECO:0000256" key="1">
    <source>
        <dbReference type="ARBA" id="ARBA00004429"/>
    </source>
</evidence>
<dbReference type="EMBL" id="JENY01000019">
    <property type="protein sequence ID" value="EXL05415.1"/>
    <property type="molecule type" value="Genomic_DNA"/>
</dbReference>
<dbReference type="RefSeq" id="WP_035027688.1">
    <property type="nucleotide sequence ID" value="NZ_KK073891.1"/>
</dbReference>
<accession>A0A011VAG5</accession>
<gene>
    <name evidence="11" type="ORF">BG36_07375</name>
    <name evidence="12" type="ORF">DES43_11066</name>
</gene>
<proteinExistence type="inferred from homology"/>
<dbReference type="Gene3D" id="1.10.3720.10">
    <property type="entry name" value="MetI-like"/>
    <property type="match status" value="1"/>
</dbReference>
<evidence type="ECO:0000256" key="8">
    <source>
        <dbReference type="ARBA" id="ARBA00023136"/>
    </source>
</evidence>
<dbReference type="OrthoDB" id="4404959at2"/>
<dbReference type="EMBL" id="SNZF01000010">
    <property type="protein sequence ID" value="TDR35260.1"/>
    <property type="molecule type" value="Genomic_DNA"/>
</dbReference>
<comment type="caution">
    <text evidence="11">The sequence shown here is derived from an EMBL/GenBank/DDBJ whole genome shotgun (WGS) entry which is preliminary data.</text>
</comment>
<evidence type="ECO:0000256" key="5">
    <source>
        <dbReference type="ARBA" id="ARBA00022519"/>
    </source>
</evidence>
<evidence type="ECO:0000256" key="4">
    <source>
        <dbReference type="ARBA" id="ARBA00022475"/>
    </source>
</evidence>
<keyword evidence="5" id="KW-0997">Cell inner membrane</keyword>
<protein>
    <submittedName>
        <fullName evidence="11">Amino acid ABC transporter permease</fullName>
    </submittedName>
    <submittedName>
        <fullName evidence="12">Octopine/nopaline transport system permease protein/arginine/ornithine transport system permease protein</fullName>
    </submittedName>
</protein>
<keyword evidence="7 9" id="KW-1133">Transmembrane helix</keyword>
<feature type="transmembrane region" description="Helical" evidence="9">
    <location>
        <begin position="12"/>
        <end position="34"/>
    </location>
</feature>
<evidence type="ECO:0000256" key="7">
    <source>
        <dbReference type="ARBA" id="ARBA00022989"/>
    </source>
</evidence>
<feature type="transmembrane region" description="Helical" evidence="9">
    <location>
        <begin position="95"/>
        <end position="118"/>
    </location>
</feature>
<organism evidence="11 13">
    <name type="scientific">Aquamicrobium defluvii</name>
    <dbReference type="NCBI Taxonomy" id="69279"/>
    <lineage>
        <taxon>Bacteria</taxon>
        <taxon>Pseudomonadati</taxon>
        <taxon>Pseudomonadota</taxon>
        <taxon>Alphaproteobacteria</taxon>
        <taxon>Hyphomicrobiales</taxon>
        <taxon>Phyllobacteriaceae</taxon>
        <taxon>Aquamicrobium</taxon>
    </lineage>
</organism>
<dbReference type="GO" id="GO:0022857">
    <property type="term" value="F:transmembrane transporter activity"/>
    <property type="evidence" value="ECO:0007669"/>
    <property type="project" value="InterPro"/>
</dbReference>
<dbReference type="Proteomes" id="UP000019849">
    <property type="component" value="Unassembled WGS sequence"/>
</dbReference>